<dbReference type="PROSITE" id="PS50297">
    <property type="entry name" value="ANK_REP_REGION"/>
    <property type="match status" value="2"/>
</dbReference>
<keyword evidence="13" id="KW-0040">ANK repeat</keyword>
<evidence type="ECO:0000313" key="18">
    <source>
        <dbReference type="Proteomes" id="UP000077755"/>
    </source>
</evidence>
<dbReference type="Gene3D" id="1.25.40.20">
    <property type="entry name" value="Ankyrin repeat-containing domain"/>
    <property type="match status" value="1"/>
</dbReference>
<dbReference type="InterPro" id="IPR036770">
    <property type="entry name" value="Ankyrin_rpt-contain_sf"/>
</dbReference>
<evidence type="ECO:0000256" key="1">
    <source>
        <dbReference type="ARBA" id="ARBA00004141"/>
    </source>
</evidence>
<keyword evidence="11 14" id="KW-0472">Membrane</keyword>
<evidence type="ECO:0000256" key="3">
    <source>
        <dbReference type="ARBA" id="ARBA00022448"/>
    </source>
</evidence>
<evidence type="ECO:0000256" key="5">
    <source>
        <dbReference type="ARBA" id="ARBA00022692"/>
    </source>
</evidence>
<evidence type="ECO:0000256" key="12">
    <source>
        <dbReference type="ARBA" id="ARBA00023303"/>
    </source>
</evidence>
<dbReference type="PANTHER" id="PTHR45743">
    <property type="entry name" value="POTASSIUM CHANNEL AKT1"/>
    <property type="match status" value="1"/>
</dbReference>
<dbReference type="SUPFAM" id="SSF48403">
    <property type="entry name" value="Ankyrin repeat"/>
    <property type="match status" value="1"/>
</dbReference>
<feature type="transmembrane region" description="Helical" evidence="14">
    <location>
        <begin position="282"/>
        <end position="304"/>
    </location>
</feature>
<dbReference type="SUPFAM" id="SSF51206">
    <property type="entry name" value="cAMP-binding domain-like"/>
    <property type="match status" value="1"/>
</dbReference>
<keyword evidence="12 14" id="KW-0407">Ion channel</keyword>
<name>A0AAF0X954_DAUCS</name>
<keyword evidence="8 14" id="KW-0630">Potassium</keyword>
<keyword evidence="4 14" id="KW-0633">Potassium transport</keyword>
<evidence type="ECO:0000256" key="2">
    <source>
        <dbReference type="ARBA" id="ARBA00007929"/>
    </source>
</evidence>
<dbReference type="PROSITE" id="PS51490">
    <property type="entry name" value="KHA"/>
    <property type="match status" value="1"/>
</dbReference>
<evidence type="ECO:0000256" key="14">
    <source>
        <dbReference type="RuleBase" id="RU369015"/>
    </source>
</evidence>
<dbReference type="AlphaFoldDB" id="A0AAF0X954"/>
<comment type="domain">
    <text evidence="14">The segment S4 is probably the voltage-sensor and is characterized by a series of positively charged amino acids. The pore-forming region H5 is enclosed by the transmembrane segments S5 and S6 in the Shaker-type (1P/6TM) and contains the GYGD signature motif which seems to be involved in potassium selectivity.</text>
</comment>
<evidence type="ECO:0000256" key="8">
    <source>
        <dbReference type="ARBA" id="ARBA00022958"/>
    </source>
</evidence>
<reference evidence="17" key="2">
    <citation type="submission" date="2022-03" db="EMBL/GenBank/DDBJ databases">
        <title>Draft title - Genomic analysis of global carrot germplasm unveils the trajectory of domestication and the origin of high carotenoid orange carrot.</title>
        <authorList>
            <person name="Iorizzo M."/>
            <person name="Ellison S."/>
            <person name="Senalik D."/>
            <person name="Macko-Podgorni A."/>
            <person name="Grzebelus D."/>
            <person name="Bostan H."/>
            <person name="Rolling W."/>
            <person name="Curaba J."/>
            <person name="Simon P."/>
        </authorList>
    </citation>
    <scope>NUCLEOTIDE SEQUENCE</scope>
    <source>
        <tissue evidence="17">Leaf</tissue>
    </source>
</reference>
<feature type="repeat" description="ANK" evidence="13">
    <location>
        <begin position="561"/>
        <end position="593"/>
    </location>
</feature>
<dbReference type="SMART" id="SM00100">
    <property type="entry name" value="cNMP"/>
    <property type="match status" value="1"/>
</dbReference>
<evidence type="ECO:0000256" key="10">
    <source>
        <dbReference type="ARBA" id="ARBA00023065"/>
    </source>
</evidence>
<keyword evidence="6 14" id="KW-0631">Potassium channel</keyword>
<dbReference type="Proteomes" id="UP000077755">
    <property type="component" value="Chromosome 6"/>
</dbReference>
<dbReference type="SUPFAM" id="SSF81324">
    <property type="entry name" value="Voltage-gated potassium channels"/>
    <property type="match status" value="1"/>
</dbReference>
<dbReference type="Gene3D" id="2.60.120.10">
    <property type="entry name" value="Jelly Rolls"/>
    <property type="match status" value="1"/>
</dbReference>
<dbReference type="InterPro" id="IPR005821">
    <property type="entry name" value="Ion_trans_dom"/>
</dbReference>
<feature type="transmembrane region" description="Helical" evidence="14">
    <location>
        <begin position="103"/>
        <end position="121"/>
    </location>
</feature>
<dbReference type="InterPro" id="IPR000595">
    <property type="entry name" value="cNMP-bd_dom"/>
</dbReference>
<dbReference type="Gene3D" id="1.10.287.70">
    <property type="match status" value="1"/>
</dbReference>
<dbReference type="InterPro" id="IPR018490">
    <property type="entry name" value="cNMP-bd_dom_sf"/>
</dbReference>
<evidence type="ECO:0000259" key="15">
    <source>
        <dbReference type="PROSITE" id="PS50042"/>
    </source>
</evidence>
<sequence>MKLCGVKETTMQMEIEKASTGSIDDHLISHQTHLSHGLPLPALGAHSHHKLKQSGYIISPFNPYYRVWETFLVLLVFYTAWVSPFEFGFLEAPRGPLSITDNVVNGLFAVDILLTFFVAYVDKATYILVDNPKMIVWRYAKRGLVFDVISTIPSELARCALPHPLQPYGYFNMLRLWRLRRVSALFTRLEKDTNFSYFWVRCSKMICVTLFAVHCAACCFYLTATRQHNPKKTFLGIDYDNFHDESLAVRYLTSMYWSITTMTTTGYGDLHATNNAEMLFDIMYMLFNLGLNSYIIGNMTNLVVHRTSRTRKFRDTIQAASSFAQRNQIPVRLQEQMVAHLCLKYRADSEGLQQQEILDVLPKAIRSSISHFLFYSLVNKVYLFSGVSNDMLFQLVSEMKPEYFPPKEDVILQNEAPTDLYILVTGSVDLIRQRNGTEVTVRELQTGDVCGEIGVLCYQPQLFTARTKRLSQLLRLSRSAFLCIVKTNVADATIIMNNCLQHLKERNDPVMKEILVDIERMLAQGRSDMPVSLCFAAMRGDDSLLHTLLRRGMDPNELDSSGRTPLHISASKGCTECVVLLLAYGANPNSKDFEGNVPLWDAILGGHESVIRVLVENGADISSGNIGQFACFAVEQNNLGLLKELVRYGGDVTILNNTGTTAIHMAICQEKVEILKFLIEGVDLDKPDQHGLTPRALADYQGNEEIKDLFRTKKEVTSKSVPKGVPCMKKYQSEPPRRSEPIPDYTTSMSFENGASSNSCSLRPRTNNFDHSLFGIMSAARKTNKVGKDILQASVDFESEQILGNWIPRITIQCPEKKEFGAKVIPLPQSLQLLFDIGFKKFGVYPTKVLTKDGALIEDIGVIRDGDHLILASDNL</sequence>
<dbReference type="InterPro" id="IPR021789">
    <property type="entry name" value="KHA_dom"/>
</dbReference>
<dbReference type="InterPro" id="IPR045319">
    <property type="entry name" value="KAT/AKT"/>
</dbReference>
<evidence type="ECO:0000256" key="7">
    <source>
        <dbReference type="ARBA" id="ARBA00022882"/>
    </source>
</evidence>
<evidence type="ECO:0000256" key="13">
    <source>
        <dbReference type="PROSITE-ProRule" id="PRU00023"/>
    </source>
</evidence>
<dbReference type="GO" id="GO:0005249">
    <property type="term" value="F:voltage-gated potassium channel activity"/>
    <property type="evidence" value="ECO:0007669"/>
    <property type="project" value="UniProtKB-UniRule"/>
</dbReference>
<dbReference type="PROSITE" id="PS50088">
    <property type="entry name" value="ANK_REPEAT"/>
    <property type="match status" value="2"/>
</dbReference>
<comment type="subunit">
    <text evidence="14">The potassium channel is composed of a homo- or heterotetrameric complex of pore-forming subunits.</text>
</comment>
<evidence type="ECO:0000256" key="6">
    <source>
        <dbReference type="ARBA" id="ARBA00022826"/>
    </source>
</evidence>
<dbReference type="InterPro" id="IPR002110">
    <property type="entry name" value="Ankyrin_rpt"/>
</dbReference>
<feature type="domain" description="Cyclic nucleotide-binding" evidence="15">
    <location>
        <begin position="383"/>
        <end position="485"/>
    </location>
</feature>
<dbReference type="InterPro" id="IPR014710">
    <property type="entry name" value="RmlC-like_jellyroll"/>
</dbReference>
<dbReference type="PRINTS" id="PR01463">
    <property type="entry name" value="EAGCHANLFMLY"/>
</dbReference>
<comment type="domain">
    <text evidence="14">The KHA domain (rich in hydrophobic and acidic residues) present in the C-terminal part is likely to be important for tetramerization.</text>
</comment>
<dbReference type="Pfam" id="PF00520">
    <property type="entry name" value="Ion_trans"/>
    <property type="match status" value="1"/>
</dbReference>
<organism evidence="17 18">
    <name type="scientific">Daucus carota subsp. sativus</name>
    <name type="common">Carrot</name>
    <dbReference type="NCBI Taxonomy" id="79200"/>
    <lineage>
        <taxon>Eukaryota</taxon>
        <taxon>Viridiplantae</taxon>
        <taxon>Streptophyta</taxon>
        <taxon>Embryophyta</taxon>
        <taxon>Tracheophyta</taxon>
        <taxon>Spermatophyta</taxon>
        <taxon>Magnoliopsida</taxon>
        <taxon>eudicotyledons</taxon>
        <taxon>Gunneridae</taxon>
        <taxon>Pentapetalae</taxon>
        <taxon>asterids</taxon>
        <taxon>campanulids</taxon>
        <taxon>Apiales</taxon>
        <taxon>Apiaceae</taxon>
        <taxon>Apioideae</taxon>
        <taxon>Scandiceae</taxon>
        <taxon>Daucinae</taxon>
        <taxon>Daucus</taxon>
        <taxon>Daucus sect. Daucus</taxon>
    </lineage>
</organism>
<dbReference type="CDD" id="cd00038">
    <property type="entry name" value="CAP_ED"/>
    <property type="match status" value="1"/>
</dbReference>
<dbReference type="Pfam" id="PF00027">
    <property type="entry name" value="cNMP_binding"/>
    <property type="match status" value="1"/>
</dbReference>
<keyword evidence="10 14" id="KW-0406">Ion transport</keyword>
<keyword evidence="18" id="KW-1185">Reference proteome</keyword>
<comment type="similarity">
    <text evidence="2 14">Belongs to the potassium channel family. Plant (TC 1.A.1.4) subfamily.</text>
</comment>
<dbReference type="PRINTS" id="PR01415">
    <property type="entry name" value="ANKYRIN"/>
</dbReference>
<dbReference type="InterPro" id="IPR003938">
    <property type="entry name" value="K_chnl_volt-dep_EAG/ELK/ERG"/>
</dbReference>
<feature type="repeat" description="ANK" evidence="13">
    <location>
        <begin position="594"/>
        <end position="626"/>
    </location>
</feature>
<keyword evidence="5 14" id="KW-0812">Transmembrane</keyword>
<evidence type="ECO:0000259" key="16">
    <source>
        <dbReference type="PROSITE" id="PS51490"/>
    </source>
</evidence>
<dbReference type="SMART" id="SM00248">
    <property type="entry name" value="ANK"/>
    <property type="match status" value="5"/>
</dbReference>
<comment type="function">
    <text evidence="14">Potassium channel.</text>
</comment>
<comment type="caution">
    <text evidence="14">Lacks conserved residue(s) required for the propagation of feature annotation.</text>
</comment>
<feature type="transmembrane region" description="Helical" evidence="14">
    <location>
        <begin position="64"/>
        <end position="83"/>
    </location>
</feature>
<evidence type="ECO:0000256" key="4">
    <source>
        <dbReference type="ARBA" id="ARBA00022538"/>
    </source>
</evidence>
<feature type="domain" description="KHA" evidence="16">
    <location>
        <begin position="809"/>
        <end position="876"/>
    </location>
</feature>
<protein>
    <recommendedName>
        <fullName evidence="14">Potassium channel</fullName>
    </recommendedName>
</protein>
<keyword evidence="7 14" id="KW-0851">Voltage-gated channel</keyword>
<dbReference type="Pfam" id="PF11834">
    <property type="entry name" value="KHA"/>
    <property type="match status" value="1"/>
</dbReference>
<keyword evidence="3 14" id="KW-0813">Transport</keyword>
<comment type="subcellular location">
    <subcellularLocation>
        <location evidence="1 14">Membrane</location>
        <topology evidence="1 14">Multi-pass membrane protein</topology>
    </subcellularLocation>
</comment>
<dbReference type="PROSITE" id="PS50042">
    <property type="entry name" value="CNMP_BINDING_3"/>
    <property type="match status" value="1"/>
</dbReference>
<accession>A0AAF0X954</accession>
<feature type="transmembrane region" description="Helical" evidence="14">
    <location>
        <begin position="205"/>
        <end position="224"/>
    </location>
</feature>
<evidence type="ECO:0000313" key="17">
    <source>
        <dbReference type="EMBL" id="WOH03750.1"/>
    </source>
</evidence>
<dbReference type="FunFam" id="1.10.287.70:FF:000123">
    <property type="entry name" value="Potassium channel KAT3"/>
    <property type="match status" value="1"/>
</dbReference>
<dbReference type="EMBL" id="CP093348">
    <property type="protein sequence ID" value="WOH03750.1"/>
    <property type="molecule type" value="Genomic_DNA"/>
</dbReference>
<reference evidence="17" key="1">
    <citation type="journal article" date="2016" name="Nat. Genet.">
        <title>A high-quality carrot genome assembly provides new insights into carotenoid accumulation and asterid genome evolution.</title>
        <authorList>
            <person name="Iorizzo M."/>
            <person name="Ellison S."/>
            <person name="Senalik D."/>
            <person name="Zeng P."/>
            <person name="Satapoomin P."/>
            <person name="Huang J."/>
            <person name="Bowman M."/>
            <person name="Iovene M."/>
            <person name="Sanseverino W."/>
            <person name="Cavagnaro P."/>
            <person name="Yildiz M."/>
            <person name="Macko-Podgorni A."/>
            <person name="Moranska E."/>
            <person name="Grzebelus E."/>
            <person name="Grzebelus D."/>
            <person name="Ashrafi H."/>
            <person name="Zheng Z."/>
            <person name="Cheng S."/>
            <person name="Spooner D."/>
            <person name="Van Deynze A."/>
            <person name="Simon P."/>
        </authorList>
    </citation>
    <scope>NUCLEOTIDE SEQUENCE</scope>
    <source>
        <tissue evidence="17">Leaf</tissue>
    </source>
</reference>
<keyword evidence="9 14" id="KW-1133">Transmembrane helix</keyword>
<gene>
    <name evidence="17" type="ORF">DCAR_0623150</name>
</gene>
<dbReference type="Pfam" id="PF12796">
    <property type="entry name" value="Ank_2"/>
    <property type="match status" value="2"/>
</dbReference>
<dbReference type="FunFam" id="2.60.120.10:FF:000074">
    <property type="entry name" value="Potassium channel KAT2"/>
    <property type="match status" value="1"/>
</dbReference>
<evidence type="ECO:0000256" key="9">
    <source>
        <dbReference type="ARBA" id="ARBA00022989"/>
    </source>
</evidence>
<dbReference type="PANTHER" id="PTHR45743:SF43">
    <property type="entry name" value="POTASSIUM CHANNEL"/>
    <property type="match status" value="1"/>
</dbReference>
<proteinExistence type="inferred from homology"/>
<dbReference type="GO" id="GO:0034702">
    <property type="term" value="C:monoatomic ion channel complex"/>
    <property type="evidence" value="ECO:0007669"/>
    <property type="project" value="UniProtKB-KW"/>
</dbReference>
<evidence type="ECO:0000256" key="11">
    <source>
        <dbReference type="ARBA" id="ARBA00023136"/>
    </source>
</evidence>